<protein>
    <submittedName>
        <fullName evidence="1">Sel1 repeat family protein</fullName>
    </submittedName>
</protein>
<dbReference type="OrthoDB" id="8589804at2"/>
<evidence type="ECO:0000313" key="2">
    <source>
        <dbReference type="Proteomes" id="UP000297729"/>
    </source>
</evidence>
<dbReference type="PROSITE" id="PS51257">
    <property type="entry name" value="PROKAR_LIPOPROTEIN"/>
    <property type="match status" value="1"/>
</dbReference>
<dbReference type="InterPro" id="IPR050767">
    <property type="entry name" value="Sel1_AlgK"/>
</dbReference>
<evidence type="ECO:0000313" key="1">
    <source>
        <dbReference type="EMBL" id="TFW17185.1"/>
    </source>
</evidence>
<dbReference type="PANTHER" id="PTHR11102">
    <property type="entry name" value="SEL-1-LIKE PROTEIN"/>
    <property type="match status" value="1"/>
</dbReference>
<dbReference type="EMBL" id="SPVG01000211">
    <property type="protein sequence ID" value="TFW17185.1"/>
    <property type="molecule type" value="Genomic_DNA"/>
</dbReference>
<sequence length="246" mass="27289">MRIHHSAGMALVVVTSALLFGCQIQREAPSSAQIEVLGMKARQEADAHAERKLMDWAGQHLPVAQRELAILYQARPKQRDAALALFELAARGGDREAAFQAGEMLRVGVAGVPAAPAAAAPWYDMAARQQHAKASLMLGLLYKNGEGVPRDPVRAAHWLEQASQLGNPHAMFLLSYLYNDGIGVVRDRAKGRAWLEEAAEHEYPPAIQELAMTVQRGDDLTRKDEQRASHLMMEASEHRRNNWNRF</sequence>
<reference evidence="1 2" key="1">
    <citation type="submission" date="2019-03" db="EMBL/GenBank/DDBJ databases">
        <title>Draft Genome Sequence of Duganella callidus sp. nov., a Novel Duganella Species Isolated from Cultivated Soil.</title>
        <authorList>
            <person name="Raths R."/>
            <person name="Peta V."/>
            <person name="Bucking H."/>
        </authorList>
    </citation>
    <scope>NUCLEOTIDE SEQUENCE [LARGE SCALE GENOMIC DNA]</scope>
    <source>
        <strain evidence="1 2">DN04</strain>
    </source>
</reference>
<dbReference type="Gene3D" id="1.25.40.10">
    <property type="entry name" value="Tetratricopeptide repeat domain"/>
    <property type="match status" value="1"/>
</dbReference>
<dbReference type="RefSeq" id="WP_135203555.1">
    <property type="nucleotide sequence ID" value="NZ_SPVG01000211.1"/>
</dbReference>
<gene>
    <name evidence="1" type="ORF">E4L98_21315</name>
</gene>
<dbReference type="InterPro" id="IPR011990">
    <property type="entry name" value="TPR-like_helical_dom_sf"/>
</dbReference>
<proteinExistence type="predicted"/>
<dbReference type="Pfam" id="PF08238">
    <property type="entry name" value="Sel1"/>
    <property type="match status" value="5"/>
</dbReference>
<dbReference type="InterPro" id="IPR006597">
    <property type="entry name" value="Sel1-like"/>
</dbReference>
<accession>A0A4Y9S9I5</accession>
<dbReference type="AlphaFoldDB" id="A0A4Y9S9I5"/>
<name>A0A4Y9S9I5_9BURK</name>
<comment type="caution">
    <text evidence="1">The sequence shown here is derived from an EMBL/GenBank/DDBJ whole genome shotgun (WGS) entry which is preliminary data.</text>
</comment>
<organism evidence="1 2">
    <name type="scientific">Duganella callida</name>
    <dbReference type="NCBI Taxonomy" id="2561932"/>
    <lineage>
        <taxon>Bacteria</taxon>
        <taxon>Pseudomonadati</taxon>
        <taxon>Pseudomonadota</taxon>
        <taxon>Betaproteobacteria</taxon>
        <taxon>Burkholderiales</taxon>
        <taxon>Oxalobacteraceae</taxon>
        <taxon>Telluria group</taxon>
        <taxon>Duganella</taxon>
    </lineage>
</organism>
<dbReference type="SUPFAM" id="SSF81901">
    <property type="entry name" value="HCP-like"/>
    <property type="match status" value="1"/>
</dbReference>
<dbReference type="Proteomes" id="UP000297729">
    <property type="component" value="Unassembled WGS sequence"/>
</dbReference>
<dbReference type="SMART" id="SM00671">
    <property type="entry name" value="SEL1"/>
    <property type="match status" value="5"/>
</dbReference>
<keyword evidence="2" id="KW-1185">Reference proteome</keyword>
<dbReference type="PANTHER" id="PTHR11102:SF160">
    <property type="entry name" value="ERAD-ASSOCIATED E3 UBIQUITIN-PROTEIN LIGASE COMPONENT HRD3"/>
    <property type="match status" value="1"/>
</dbReference>